<accession>A0A8T2YZF3</accession>
<dbReference type="EMBL" id="JACEGQ020000004">
    <property type="protein sequence ID" value="KAH8510386.1"/>
    <property type="molecule type" value="Genomic_DNA"/>
</dbReference>
<reference evidence="3" key="1">
    <citation type="journal article" date="2021" name="J. Hered.">
        <title>Genome Assembly of Salicaceae Populus deltoides (Eastern Cottonwood) I-69 Based on Nanopore Sequencing and Hi-C Technologies.</title>
        <authorList>
            <person name="Bai S."/>
            <person name="Wu H."/>
            <person name="Zhang J."/>
            <person name="Pan Z."/>
            <person name="Zhao W."/>
            <person name="Li Z."/>
            <person name="Tong C."/>
        </authorList>
    </citation>
    <scope>NUCLEOTIDE SEQUENCE</scope>
    <source>
        <tissue evidence="3">Leaf</tissue>
    </source>
</reference>
<name>A0A8T2YZF3_POPDE</name>
<feature type="region of interest" description="Disordered" evidence="1">
    <location>
        <begin position="100"/>
        <end position="129"/>
    </location>
</feature>
<proteinExistence type="predicted"/>
<comment type="caution">
    <text evidence="3">The sequence shown here is derived from an EMBL/GenBank/DDBJ whole genome shotgun (WGS) entry which is preliminary data.</text>
</comment>
<evidence type="ECO:0000313" key="4">
    <source>
        <dbReference type="Proteomes" id="UP000807159"/>
    </source>
</evidence>
<dbReference type="InterPro" id="IPR056705">
    <property type="entry name" value="DUF7803"/>
</dbReference>
<dbReference type="PANTHER" id="PTHR36047:SF1">
    <property type="entry name" value="OS01G0191000 PROTEIN"/>
    <property type="match status" value="1"/>
</dbReference>
<evidence type="ECO:0000256" key="1">
    <source>
        <dbReference type="SAM" id="MobiDB-lite"/>
    </source>
</evidence>
<evidence type="ECO:0000313" key="3">
    <source>
        <dbReference type="EMBL" id="KAH8510386.1"/>
    </source>
</evidence>
<feature type="domain" description="DUF7803" evidence="2">
    <location>
        <begin position="90"/>
        <end position="129"/>
    </location>
</feature>
<gene>
    <name evidence="3" type="ORF">H0E87_008085</name>
</gene>
<sequence length="129" mass="14602">MVLASRRVDRVRKLSLKPLQCVLTEEDSRRIVVVKNGKDSLDTCRVVNGMWQTSGGWGEIDRDSAAEAMLKHADAAYLMPIQIGRITSFDKELRQRLQDSERKLGSSMPLDEAKERVAQLESEVTSLER</sequence>
<organism evidence="3 4">
    <name type="scientific">Populus deltoides</name>
    <name type="common">Eastern poplar</name>
    <name type="synonym">Eastern cottonwood</name>
    <dbReference type="NCBI Taxonomy" id="3696"/>
    <lineage>
        <taxon>Eukaryota</taxon>
        <taxon>Viridiplantae</taxon>
        <taxon>Streptophyta</taxon>
        <taxon>Embryophyta</taxon>
        <taxon>Tracheophyta</taxon>
        <taxon>Spermatophyta</taxon>
        <taxon>Magnoliopsida</taxon>
        <taxon>eudicotyledons</taxon>
        <taxon>Gunneridae</taxon>
        <taxon>Pentapetalae</taxon>
        <taxon>rosids</taxon>
        <taxon>fabids</taxon>
        <taxon>Malpighiales</taxon>
        <taxon>Salicaceae</taxon>
        <taxon>Saliceae</taxon>
        <taxon>Populus</taxon>
    </lineage>
</organism>
<dbReference type="Pfam" id="PF25086">
    <property type="entry name" value="DUF7803"/>
    <property type="match status" value="1"/>
</dbReference>
<dbReference type="PANTHER" id="PTHR36047">
    <property type="entry name" value="OS01G0191000 PROTEIN"/>
    <property type="match status" value="1"/>
</dbReference>
<protein>
    <recommendedName>
        <fullName evidence="2">DUF7803 domain-containing protein</fullName>
    </recommendedName>
</protein>
<evidence type="ECO:0000259" key="2">
    <source>
        <dbReference type="Pfam" id="PF25086"/>
    </source>
</evidence>
<keyword evidence="4" id="KW-1185">Reference proteome</keyword>
<dbReference type="Proteomes" id="UP000807159">
    <property type="component" value="Chromosome 4"/>
</dbReference>
<dbReference type="AlphaFoldDB" id="A0A8T2YZF3"/>